<comment type="similarity">
    <text evidence="2 7">Belongs to the TUBGCP family.</text>
</comment>
<keyword evidence="6" id="KW-0863">Zinc-finger</keyword>
<dbReference type="GO" id="GO:0007020">
    <property type="term" value="P:microtubule nucleation"/>
    <property type="evidence" value="ECO:0007669"/>
    <property type="project" value="InterPro"/>
</dbReference>
<protein>
    <recommendedName>
        <fullName evidence="7">Gamma-tubulin complex component</fullName>
    </recommendedName>
</protein>
<keyword evidence="11" id="KW-1185">Reference proteome</keyword>
<evidence type="ECO:0000256" key="1">
    <source>
        <dbReference type="ARBA" id="ARBA00004267"/>
    </source>
</evidence>
<name>A0AAW1S683_9CHLO</name>
<dbReference type="InterPro" id="IPR042241">
    <property type="entry name" value="GCP_C_sf"/>
</dbReference>
<keyword evidence="6" id="KW-0862">Zinc</keyword>
<dbReference type="InterPro" id="IPR001841">
    <property type="entry name" value="Znf_RING"/>
</dbReference>
<reference evidence="10 11" key="1">
    <citation type="journal article" date="2024" name="Nat. Commun.">
        <title>Phylogenomics reveals the evolutionary origins of lichenization in chlorophyte algae.</title>
        <authorList>
            <person name="Puginier C."/>
            <person name="Libourel C."/>
            <person name="Otte J."/>
            <person name="Skaloud P."/>
            <person name="Haon M."/>
            <person name="Grisel S."/>
            <person name="Petersen M."/>
            <person name="Berrin J.G."/>
            <person name="Delaux P.M."/>
            <person name="Dal Grande F."/>
            <person name="Keller J."/>
        </authorList>
    </citation>
    <scope>NUCLEOTIDE SEQUENCE [LARGE SCALE GENOMIC DNA]</scope>
    <source>
        <strain evidence="10 11">SAG 245.80</strain>
    </source>
</reference>
<dbReference type="Pfam" id="PF17681">
    <property type="entry name" value="GCP_N_terminal"/>
    <property type="match status" value="1"/>
</dbReference>
<organism evidence="10 11">
    <name type="scientific">Elliptochloris bilobata</name>
    <dbReference type="NCBI Taxonomy" id="381761"/>
    <lineage>
        <taxon>Eukaryota</taxon>
        <taxon>Viridiplantae</taxon>
        <taxon>Chlorophyta</taxon>
        <taxon>core chlorophytes</taxon>
        <taxon>Trebouxiophyceae</taxon>
        <taxon>Trebouxiophyceae incertae sedis</taxon>
        <taxon>Elliptochloris clade</taxon>
        <taxon>Elliptochloris</taxon>
    </lineage>
</organism>
<evidence type="ECO:0000256" key="4">
    <source>
        <dbReference type="ARBA" id="ARBA00022701"/>
    </source>
</evidence>
<evidence type="ECO:0000256" key="6">
    <source>
        <dbReference type="PROSITE-ProRule" id="PRU00175"/>
    </source>
</evidence>
<keyword evidence="3 7" id="KW-0963">Cytoplasm</keyword>
<evidence type="ECO:0000313" key="10">
    <source>
        <dbReference type="EMBL" id="KAK9841793.1"/>
    </source>
</evidence>
<accession>A0AAW1S683</accession>
<evidence type="ECO:0000313" key="11">
    <source>
        <dbReference type="Proteomes" id="UP001445335"/>
    </source>
</evidence>
<dbReference type="Pfam" id="PF04130">
    <property type="entry name" value="GCP_C_terminal"/>
    <property type="match status" value="1"/>
</dbReference>
<dbReference type="GO" id="GO:0005874">
    <property type="term" value="C:microtubule"/>
    <property type="evidence" value="ECO:0007669"/>
    <property type="project" value="UniProtKB-KW"/>
</dbReference>
<dbReference type="PANTHER" id="PTHR19302">
    <property type="entry name" value="GAMMA TUBULIN COMPLEX PROTEIN"/>
    <property type="match status" value="1"/>
</dbReference>
<dbReference type="GO" id="GO:0043015">
    <property type="term" value="F:gamma-tubulin binding"/>
    <property type="evidence" value="ECO:0007669"/>
    <property type="project" value="InterPro"/>
</dbReference>
<feature type="transmembrane region" description="Helical" evidence="8">
    <location>
        <begin position="63"/>
        <end position="86"/>
    </location>
</feature>
<dbReference type="GO" id="GO:0051011">
    <property type="term" value="F:microtubule minus-end binding"/>
    <property type="evidence" value="ECO:0007669"/>
    <property type="project" value="TreeGrafter"/>
</dbReference>
<dbReference type="Proteomes" id="UP001445335">
    <property type="component" value="Unassembled WGS sequence"/>
</dbReference>
<dbReference type="EMBL" id="JALJOU010000010">
    <property type="protein sequence ID" value="KAK9841793.1"/>
    <property type="molecule type" value="Genomic_DNA"/>
</dbReference>
<keyword evidence="8" id="KW-0472">Membrane</keyword>
<keyword evidence="6" id="KW-0479">Metal-binding</keyword>
<dbReference type="Pfam" id="PF13639">
    <property type="entry name" value="zf-RING_2"/>
    <property type="match status" value="1"/>
</dbReference>
<keyword evidence="8" id="KW-1133">Transmembrane helix</keyword>
<keyword evidence="4 7" id="KW-0493">Microtubule</keyword>
<dbReference type="PROSITE" id="PS50089">
    <property type="entry name" value="ZF_RING_2"/>
    <property type="match status" value="1"/>
</dbReference>
<dbReference type="SUPFAM" id="SSF57850">
    <property type="entry name" value="RING/U-box"/>
    <property type="match status" value="1"/>
</dbReference>
<comment type="subcellular location">
    <subcellularLocation>
        <location evidence="1 7">Cytoplasm</location>
        <location evidence="1 7">Cytoskeleton</location>
        <location evidence="1 7">Microtubule organizing center</location>
    </subcellularLocation>
</comment>
<evidence type="ECO:0000256" key="2">
    <source>
        <dbReference type="ARBA" id="ARBA00010337"/>
    </source>
</evidence>
<dbReference type="PANTHER" id="PTHR19302:SF27">
    <property type="entry name" value="GAMMA-TUBULIN COMPLEX COMPONENT 4"/>
    <property type="match status" value="1"/>
</dbReference>
<dbReference type="GO" id="GO:0051321">
    <property type="term" value="P:meiotic cell cycle"/>
    <property type="evidence" value="ECO:0007669"/>
    <property type="project" value="TreeGrafter"/>
</dbReference>
<evidence type="ECO:0000256" key="7">
    <source>
        <dbReference type="RuleBase" id="RU363050"/>
    </source>
</evidence>
<evidence type="ECO:0000259" key="9">
    <source>
        <dbReference type="PROSITE" id="PS50089"/>
    </source>
</evidence>
<keyword evidence="8" id="KW-0812">Transmembrane</keyword>
<gene>
    <name evidence="10" type="ORF">WJX81_003640</name>
</gene>
<dbReference type="InterPro" id="IPR040457">
    <property type="entry name" value="GCP_C"/>
</dbReference>
<dbReference type="GO" id="GO:0000922">
    <property type="term" value="C:spindle pole"/>
    <property type="evidence" value="ECO:0007669"/>
    <property type="project" value="InterPro"/>
</dbReference>
<dbReference type="GO" id="GO:0031122">
    <property type="term" value="P:cytoplasmic microtubule organization"/>
    <property type="evidence" value="ECO:0007669"/>
    <property type="project" value="TreeGrafter"/>
</dbReference>
<dbReference type="SMART" id="SM00184">
    <property type="entry name" value="RING"/>
    <property type="match status" value="1"/>
</dbReference>
<comment type="function">
    <text evidence="7">Component of the gamma-tubulin ring complex (gTuRC) which mediates microtubule nucleation.</text>
</comment>
<feature type="transmembrane region" description="Helical" evidence="8">
    <location>
        <begin position="300"/>
        <end position="321"/>
    </location>
</feature>
<dbReference type="GO" id="GO:0008270">
    <property type="term" value="F:zinc ion binding"/>
    <property type="evidence" value="ECO:0007669"/>
    <property type="project" value="UniProtKB-KW"/>
</dbReference>
<dbReference type="GO" id="GO:0000930">
    <property type="term" value="C:gamma-tubulin complex"/>
    <property type="evidence" value="ECO:0007669"/>
    <property type="project" value="TreeGrafter"/>
</dbReference>
<proteinExistence type="inferred from homology"/>
<dbReference type="Gene3D" id="3.30.40.10">
    <property type="entry name" value="Zinc/RING finger domain, C3HC4 (zinc finger)"/>
    <property type="match status" value="1"/>
</dbReference>
<feature type="domain" description="RING-type" evidence="9">
    <location>
        <begin position="139"/>
        <end position="181"/>
    </location>
</feature>
<dbReference type="GO" id="GO:0051225">
    <property type="term" value="P:spindle assembly"/>
    <property type="evidence" value="ECO:0007669"/>
    <property type="project" value="TreeGrafter"/>
</dbReference>
<dbReference type="InterPro" id="IPR013083">
    <property type="entry name" value="Znf_RING/FYVE/PHD"/>
</dbReference>
<comment type="caution">
    <text evidence="10">The sequence shown here is derived from an EMBL/GenBank/DDBJ whole genome shotgun (WGS) entry which is preliminary data.</text>
</comment>
<evidence type="ECO:0000256" key="5">
    <source>
        <dbReference type="ARBA" id="ARBA00023212"/>
    </source>
</evidence>
<dbReference type="InterPro" id="IPR041470">
    <property type="entry name" value="GCP_N"/>
</dbReference>
<evidence type="ECO:0000256" key="3">
    <source>
        <dbReference type="ARBA" id="ARBA00022490"/>
    </source>
</evidence>
<dbReference type="Gene3D" id="1.20.120.1900">
    <property type="entry name" value="Gamma-tubulin complex, C-terminal domain"/>
    <property type="match status" value="1"/>
</dbReference>
<keyword evidence="5 7" id="KW-0206">Cytoskeleton</keyword>
<evidence type="ECO:0000256" key="8">
    <source>
        <dbReference type="SAM" id="Phobius"/>
    </source>
</evidence>
<dbReference type="CDD" id="cd16449">
    <property type="entry name" value="RING-HC"/>
    <property type="match status" value="1"/>
</dbReference>
<dbReference type="GO" id="GO:0000278">
    <property type="term" value="P:mitotic cell cycle"/>
    <property type="evidence" value="ECO:0007669"/>
    <property type="project" value="TreeGrafter"/>
</dbReference>
<dbReference type="AlphaFoldDB" id="A0AAW1S683"/>
<sequence>MGGHGSQWFYLSSAPRCCCTDGSWVTADAASTAANCCCGDSLNMPTCCPNLGSSLCVHATCSALAIGTIFLLVFVASCCLGGCLIVRARRSVRLQRTQAAAHAYPAERPAVIEIAGGEVLKAVPVGSPPTEDEGVARECLVCLNEVRANAEWRVFPCGHMTCADCFARLLRERSACCPMCRLPLLERAAVGPGALAAARTPPAANQARGQLRPALEASFELAEDIDWIDPQDRDKLKLLVALGFHCSELDAFVEACQAPARQRSIFLAALASGINELLDVYRAAVLAAQQSLRRTRAPSLAALHCFLAEFLVLLPEVHVVAHEACVKGLAGAALLQRLSERAACGVPELQACFGRLLWHCHQALLLQLSAWMVHGLLDDACGELFVQRVEADAAESLQSRAGDQLSAEDAGAIEWHKGFQVDVAAVPPGISQATAEAVLFIGKAAPGAGKGGAACVGSVSGSAAAAAATADARQRWAAELRRLAAAPAFSALDFERTVEGIRTQAAEQLWRLVRADAELQVHLAALRAYFLLGRGDLFQAFLLEAQPLLALPPRPGSATADASAAFQAAAAASDAASDRYFANVRLRFTTDSAASDAPAHALHLPSYDAWDGLCLEYHLAWPLHLLLTPAVMCQYAALFRFLLRLKRASAELDTAWAALRGCARGPDPRSPGRSPDHGGRRALWHLRHRMAHLIGNLLVYMQVDVVEPQFAALLVALDAAGGFGVAERAHRGFLSALLSQALLDAPEPAAALGAVFALCRRLCALIQGQAEAVDWAAAGAPAGEPPADTGAAAMGVAGIAREFGAASGQLLGLLRSGQLVDTRRAPHLRQLLLRLSFGAPAARLEGS</sequence>
<dbReference type="InterPro" id="IPR007259">
    <property type="entry name" value="GCP"/>
</dbReference>